<comment type="caution">
    <text evidence="2">The sequence shown here is derived from an EMBL/GenBank/DDBJ whole genome shotgun (WGS) entry which is preliminary data.</text>
</comment>
<dbReference type="EMBL" id="JAWQEG010003338">
    <property type="protein sequence ID" value="KAK3866788.1"/>
    <property type="molecule type" value="Genomic_DNA"/>
</dbReference>
<evidence type="ECO:0000313" key="2">
    <source>
        <dbReference type="EMBL" id="KAK3866788.1"/>
    </source>
</evidence>
<evidence type="ECO:0000256" key="1">
    <source>
        <dbReference type="SAM" id="Phobius"/>
    </source>
</evidence>
<keyword evidence="1" id="KW-0472">Membrane</keyword>
<feature type="transmembrane region" description="Helical" evidence="1">
    <location>
        <begin position="12"/>
        <end position="31"/>
    </location>
</feature>
<proteinExistence type="predicted"/>
<accession>A0AAE1F410</accession>
<sequence>MAGTLQGYLGPVLVVLTAVETALSSLGGLLWGRTKYQLRHLGVCFLARASDAYGVARRRASDAYEELQGKTGGILGGTYQVVQCRATEVYQTCSNRASLVYLQSHLRLSLALHRAQFQLSLLYQDVMRSLRDGLSVASVHKKLEIFRKWTNIKVTKMKKAAAKKAKVSLDDMSQKAKEYEDVMDTNLEHLSWSSSTERLLDDDGSSGDGTQEVMGKRLEWEYG</sequence>
<organism evidence="2 3">
    <name type="scientific">Petrolisthes cinctipes</name>
    <name type="common">Flat porcelain crab</name>
    <dbReference type="NCBI Taxonomy" id="88211"/>
    <lineage>
        <taxon>Eukaryota</taxon>
        <taxon>Metazoa</taxon>
        <taxon>Ecdysozoa</taxon>
        <taxon>Arthropoda</taxon>
        <taxon>Crustacea</taxon>
        <taxon>Multicrustacea</taxon>
        <taxon>Malacostraca</taxon>
        <taxon>Eumalacostraca</taxon>
        <taxon>Eucarida</taxon>
        <taxon>Decapoda</taxon>
        <taxon>Pleocyemata</taxon>
        <taxon>Anomura</taxon>
        <taxon>Galatheoidea</taxon>
        <taxon>Porcellanidae</taxon>
        <taxon>Petrolisthes</taxon>
    </lineage>
</organism>
<keyword evidence="3" id="KW-1185">Reference proteome</keyword>
<protein>
    <submittedName>
        <fullName evidence="2">Uncharacterized protein</fullName>
    </submittedName>
</protein>
<keyword evidence="1" id="KW-0812">Transmembrane</keyword>
<keyword evidence="1" id="KW-1133">Transmembrane helix</keyword>
<name>A0AAE1F410_PETCI</name>
<reference evidence="2" key="1">
    <citation type="submission" date="2023-10" db="EMBL/GenBank/DDBJ databases">
        <title>Genome assemblies of two species of porcelain crab, Petrolisthes cinctipes and Petrolisthes manimaculis (Anomura: Porcellanidae).</title>
        <authorList>
            <person name="Angst P."/>
        </authorList>
    </citation>
    <scope>NUCLEOTIDE SEQUENCE</scope>
    <source>
        <strain evidence="2">PB745_01</strain>
        <tissue evidence="2">Gill</tissue>
    </source>
</reference>
<evidence type="ECO:0000313" key="3">
    <source>
        <dbReference type="Proteomes" id="UP001286313"/>
    </source>
</evidence>
<dbReference type="AlphaFoldDB" id="A0AAE1F410"/>
<gene>
    <name evidence="2" type="ORF">Pcinc_027701</name>
</gene>
<dbReference type="Proteomes" id="UP001286313">
    <property type="component" value="Unassembled WGS sequence"/>
</dbReference>